<evidence type="ECO:0000256" key="1">
    <source>
        <dbReference type="SAM" id="MobiDB-lite"/>
    </source>
</evidence>
<evidence type="ECO:0000313" key="2">
    <source>
        <dbReference type="EMBL" id="EDW29326.1"/>
    </source>
</evidence>
<feature type="region of interest" description="Disordered" evidence="1">
    <location>
        <begin position="35"/>
        <end position="115"/>
    </location>
</feature>
<feature type="compositionally biased region" description="Low complexity" evidence="1">
    <location>
        <begin position="382"/>
        <end position="392"/>
    </location>
</feature>
<dbReference type="PhylomeDB" id="B4G7Q5"/>
<feature type="compositionally biased region" description="Acidic residues" evidence="1">
    <location>
        <begin position="45"/>
        <end position="61"/>
    </location>
</feature>
<feature type="region of interest" description="Disordered" evidence="1">
    <location>
        <begin position="222"/>
        <end position="246"/>
    </location>
</feature>
<dbReference type="EMBL" id="CH479180">
    <property type="protein sequence ID" value="EDW29326.1"/>
    <property type="molecule type" value="Genomic_DNA"/>
</dbReference>
<feature type="region of interest" description="Disordered" evidence="1">
    <location>
        <begin position="280"/>
        <end position="332"/>
    </location>
</feature>
<feature type="region of interest" description="Disordered" evidence="1">
    <location>
        <begin position="472"/>
        <end position="504"/>
    </location>
</feature>
<dbReference type="KEGG" id="dpe:6588877"/>
<dbReference type="OrthoDB" id="8067193at2759"/>
<name>B4G7Q5_DROPE</name>
<feature type="compositionally biased region" description="Basic and acidic residues" evidence="1">
    <location>
        <begin position="132"/>
        <end position="146"/>
    </location>
</feature>
<dbReference type="Proteomes" id="UP000008744">
    <property type="component" value="Unassembled WGS sequence"/>
</dbReference>
<accession>B4G7Q5</accession>
<proteinExistence type="predicted"/>
<feature type="compositionally biased region" description="Acidic residues" evidence="1">
    <location>
        <begin position="222"/>
        <end position="232"/>
    </location>
</feature>
<feature type="compositionally biased region" description="Low complexity" evidence="1">
    <location>
        <begin position="318"/>
        <end position="332"/>
    </location>
</feature>
<feature type="compositionally biased region" description="Low complexity" evidence="1">
    <location>
        <begin position="487"/>
        <end position="504"/>
    </location>
</feature>
<gene>
    <name evidence="2" type="primary">Dper\GL19644</name>
    <name evidence="2" type="ORF">Dper_GL19644</name>
</gene>
<dbReference type="HOGENOM" id="CLU_514160_0_0_1"/>
<reference evidence="2 3" key="1">
    <citation type="journal article" date="2007" name="Nature">
        <title>Evolution of genes and genomes on the Drosophila phylogeny.</title>
        <authorList>
            <consortium name="Drosophila 12 Genomes Consortium"/>
            <person name="Clark A.G."/>
            <person name="Eisen M.B."/>
            <person name="Smith D.R."/>
            <person name="Bergman C.M."/>
            <person name="Oliver B."/>
            <person name="Markow T.A."/>
            <person name="Kaufman T.C."/>
            <person name="Kellis M."/>
            <person name="Gelbart W."/>
            <person name="Iyer V.N."/>
            <person name="Pollard D.A."/>
            <person name="Sackton T.B."/>
            <person name="Larracuente A.M."/>
            <person name="Singh N.D."/>
            <person name="Abad J.P."/>
            <person name="Abt D.N."/>
            <person name="Adryan B."/>
            <person name="Aguade M."/>
            <person name="Akashi H."/>
            <person name="Anderson W.W."/>
            <person name="Aquadro C.F."/>
            <person name="Ardell D.H."/>
            <person name="Arguello R."/>
            <person name="Artieri C.G."/>
            <person name="Barbash D.A."/>
            <person name="Barker D."/>
            <person name="Barsanti P."/>
            <person name="Batterham P."/>
            <person name="Batzoglou S."/>
            <person name="Begun D."/>
            <person name="Bhutkar A."/>
            <person name="Blanco E."/>
            <person name="Bosak S.A."/>
            <person name="Bradley R.K."/>
            <person name="Brand A.D."/>
            <person name="Brent M.R."/>
            <person name="Brooks A.N."/>
            <person name="Brown R.H."/>
            <person name="Butlin R.K."/>
            <person name="Caggese C."/>
            <person name="Calvi B.R."/>
            <person name="Bernardo de Carvalho A."/>
            <person name="Caspi A."/>
            <person name="Castrezana S."/>
            <person name="Celniker S.E."/>
            <person name="Chang J.L."/>
            <person name="Chapple C."/>
            <person name="Chatterji S."/>
            <person name="Chinwalla A."/>
            <person name="Civetta A."/>
            <person name="Clifton S.W."/>
            <person name="Comeron J.M."/>
            <person name="Costello J.C."/>
            <person name="Coyne J.A."/>
            <person name="Daub J."/>
            <person name="David R.G."/>
            <person name="Delcher A.L."/>
            <person name="Delehaunty K."/>
            <person name="Do C.B."/>
            <person name="Ebling H."/>
            <person name="Edwards K."/>
            <person name="Eickbush T."/>
            <person name="Evans J.D."/>
            <person name="Filipski A."/>
            <person name="Findeiss S."/>
            <person name="Freyhult E."/>
            <person name="Fulton L."/>
            <person name="Fulton R."/>
            <person name="Garcia A.C."/>
            <person name="Gardiner A."/>
            <person name="Garfield D.A."/>
            <person name="Garvin B.E."/>
            <person name="Gibson G."/>
            <person name="Gilbert D."/>
            <person name="Gnerre S."/>
            <person name="Godfrey J."/>
            <person name="Good R."/>
            <person name="Gotea V."/>
            <person name="Gravely B."/>
            <person name="Greenberg A.J."/>
            <person name="Griffiths-Jones S."/>
            <person name="Gross S."/>
            <person name="Guigo R."/>
            <person name="Gustafson E.A."/>
            <person name="Haerty W."/>
            <person name="Hahn M.W."/>
            <person name="Halligan D.L."/>
            <person name="Halpern A.L."/>
            <person name="Halter G.M."/>
            <person name="Han M.V."/>
            <person name="Heger A."/>
            <person name="Hillier L."/>
            <person name="Hinrichs A.S."/>
            <person name="Holmes I."/>
            <person name="Hoskins R.A."/>
            <person name="Hubisz M.J."/>
            <person name="Hultmark D."/>
            <person name="Huntley M.A."/>
            <person name="Jaffe D.B."/>
            <person name="Jagadeeshan S."/>
            <person name="Jeck W.R."/>
            <person name="Johnson J."/>
            <person name="Jones C.D."/>
            <person name="Jordan W.C."/>
            <person name="Karpen G.H."/>
            <person name="Kataoka E."/>
            <person name="Keightley P.D."/>
            <person name="Kheradpour P."/>
            <person name="Kirkness E.F."/>
            <person name="Koerich L.B."/>
            <person name="Kristiansen K."/>
            <person name="Kudrna D."/>
            <person name="Kulathinal R.J."/>
            <person name="Kumar S."/>
            <person name="Kwok R."/>
            <person name="Lander E."/>
            <person name="Langley C.H."/>
            <person name="Lapoint R."/>
            <person name="Lazzaro B.P."/>
            <person name="Lee S.J."/>
            <person name="Levesque L."/>
            <person name="Li R."/>
            <person name="Lin C.F."/>
            <person name="Lin M.F."/>
            <person name="Lindblad-Toh K."/>
            <person name="Llopart A."/>
            <person name="Long M."/>
            <person name="Low L."/>
            <person name="Lozovsky E."/>
            <person name="Lu J."/>
            <person name="Luo M."/>
            <person name="Machado C.A."/>
            <person name="Makalowski W."/>
            <person name="Marzo M."/>
            <person name="Matsuda M."/>
            <person name="Matzkin L."/>
            <person name="McAllister B."/>
            <person name="McBride C.S."/>
            <person name="McKernan B."/>
            <person name="McKernan K."/>
            <person name="Mendez-Lago M."/>
            <person name="Minx P."/>
            <person name="Mollenhauer M.U."/>
            <person name="Montooth K."/>
            <person name="Mount S.M."/>
            <person name="Mu X."/>
            <person name="Myers E."/>
            <person name="Negre B."/>
            <person name="Newfeld S."/>
            <person name="Nielsen R."/>
            <person name="Noor M.A."/>
            <person name="O'Grady P."/>
            <person name="Pachter L."/>
            <person name="Papaceit M."/>
            <person name="Parisi M.J."/>
            <person name="Parisi M."/>
            <person name="Parts L."/>
            <person name="Pedersen J.S."/>
            <person name="Pesole G."/>
            <person name="Phillippy A.M."/>
            <person name="Ponting C.P."/>
            <person name="Pop M."/>
            <person name="Porcelli D."/>
            <person name="Powell J.R."/>
            <person name="Prohaska S."/>
            <person name="Pruitt K."/>
            <person name="Puig M."/>
            <person name="Quesneville H."/>
            <person name="Ram K.R."/>
            <person name="Rand D."/>
            <person name="Rasmussen M.D."/>
            <person name="Reed L.K."/>
            <person name="Reenan R."/>
            <person name="Reily A."/>
            <person name="Remington K.A."/>
            <person name="Rieger T.T."/>
            <person name="Ritchie M.G."/>
            <person name="Robin C."/>
            <person name="Rogers Y.H."/>
            <person name="Rohde C."/>
            <person name="Rozas J."/>
            <person name="Rubenfield M.J."/>
            <person name="Ruiz A."/>
            <person name="Russo S."/>
            <person name="Salzberg S.L."/>
            <person name="Sanchez-Gracia A."/>
            <person name="Saranga D.J."/>
            <person name="Sato H."/>
            <person name="Schaeffer S.W."/>
            <person name="Schatz M.C."/>
            <person name="Schlenke T."/>
            <person name="Schwartz R."/>
            <person name="Segarra C."/>
            <person name="Singh R.S."/>
            <person name="Sirot L."/>
            <person name="Sirota M."/>
            <person name="Sisneros N.B."/>
            <person name="Smith C.D."/>
            <person name="Smith T.F."/>
            <person name="Spieth J."/>
            <person name="Stage D.E."/>
            <person name="Stark A."/>
            <person name="Stephan W."/>
            <person name="Strausberg R.L."/>
            <person name="Strempel S."/>
            <person name="Sturgill D."/>
            <person name="Sutton G."/>
            <person name="Sutton G.G."/>
            <person name="Tao W."/>
            <person name="Teichmann S."/>
            <person name="Tobari Y.N."/>
            <person name="Tomimura Y."/>
            <person name="Tsolas J.M."/>
            <person name="Valente V.L."/>
            <person name="Venter E."/>
            <person name="Venter J.C."/>
            <person name="Vicario S."/>
            <person name="Vieira F.G."/>
            <person name="Vilella A.J."/>
            <person name="Villasante A."/>
            <person name="Walenz B."/>
            <person name="Wang J."/>
            <person name="Wasserman M."/>
            <person name="Watts T."/>
            <person name="Wilson D."/>
            <person name="Wilson R.K."/>
            <person name="Wing R.A."/>
            <person name="Wolfner M.F."/>
            <person name="Wong A."/>
            <person name="Wong G.K."/>
            <person name="Wu C.I."/>
            <person name="Wu G."/>
            <person name="Yamamoto D."/>
            <person name="Yang H.P."/>
            <person name="Yang S.P."/>
            <person name="Yorke J.A."/>
            <person name="Yoshida K."/>
            <person name="Zdobnov E."/>
            <person name="Zhang P."/>
            <person name="Zhang Y."/>
            <person name="Zimin A.V."/>
            <person name="Baldwin J."/>
            <person name="Abdouelleil A."/>
            <person name="Abdulkadir J."/>
            <person name="Abebe A."/>
            <person name="Abera B."/>
            <person name="Abreu J."/>
            <person name="Acer S.C."/>
            <person name="Aftuck L."/>
            <person name="Alexander A."/>
            <person name="An P."/>
            <person name="Anderson E."/>
            <person name="Anderson S."/>
            <person name="Arachi H."/>
            <person name="Azer M."/>
            <person name="Bachantsang P."/>
            <person name="Barry A."/>
            <person name="Bayul T."/>
            <person name="Berlin A."/>
            <person name="Bessette D."/>
            <person name="Bloom T."/>
            <person name="Blye J."/>
            <person name="Boguslavskiy L."/>
            <person name="Bonnet C."/>
            <person name="Boukhgalter B."/>
            <person name="Bourzgui I."/>
            <person name="Brown A."/>
            <person name="Cahill P."/>
            <person name="Channer S."/>
            <person name="Cheshatsang Y."/>
            <person name="Chuda L."/>
            <person name="Citroen M."/>
            <person name="Collymore A."/>
            <person name="Cooke P."/>
            <person name="Costello M."/>
            <person name="D'Aco K."/>
            <person name="Daza R."/>
            <person name="De Haan G."/>
            <person name="DeGray S."/>
            <person name="DeMaso C."/>
            <person name="Dhargay N."/>
            <person name="Dooley K."/>
            <person name="Dooley E."/>
            <person name="Doricent M."/>
            <person name="Dorje P."/>
            <person name="Dorjee K."/>
            <person name="Dupes A."/>
            <person name="Elong R."/>
            <person name="Falk J."/>
            <person name="Farina A."/>
            <person name="Faro S."/>
            <person name="Ferguson D."/>
            <person name="Fisher S."/>
            <person name="Foley C.D."/>
            <person name="Franke A."/>
            <person name="Friedrich D."/>
            <person name="Gadbois L."/>
            <person name="Gearin G."/>
            <person name="Gearin C.R."/>
            <person name="Giannoukos G."/>
            <person name="Goode T."/>
            <person name="Graham J."/>
            <person name="Grandbois E."/>
            <person name="Grewal S."/>
            <person name="Gyaltsen K."/>
            <person name="Hafez N."/>
            <person name="Hagos B."/>
            <person name="Hall J."/>
            <person name="Henson C."/>
            <person name="Hollinger A."/>
            <person name="Honan T."/>
            <person name="Huard M.D."/>
            <person name="Hughes L."/>
            <person name="Hurhula B."/>
            <person name="Husby M.E."/>
            <person name="Kamat A."/>
            <person name="Kanga B."/>
            <person name="Kashin S."/>
            <person name="Khazanovich D."/>
            <person name="Kisner P."/>
            <person name="Lance K."/>
            <person name="Lara M."/>
            <person name="Lee W."/>
            <person name="Lennon N."/>
            <person name="Letendre F."/>
            <person name="LeVine R."/>
            <person name="Lipovsky A."/>
            <person name="Liu X."/>
            <person name="Liu J."/>
            <person name="Liu S."/>
            <person name="Lokyitsang T."/>
            <person name="Lokyitsang Y."/>
            <person name="Lubonja R."/>
            <person name="Lui A."/>
            <person name="MacDonald P."/>
            <person name="Magnisalis V."/>
            <person name="Maru K."/>
            <person name="Matthews C."/>
            <person name="McCusker W."/>
            <person name="McDonough S."/>
            <person name="Mehta T."/>
            <person name="Meldrim J."/>
            <person name="Meneus L."/>
            <person name="Mihai O."/>
            <person name="Mihalev A."/>
            <person name="Mihova T."/>
            <person name="Mittelman R."/>
            <person name="Mlenga V."/>
            <person name="Montmayeur A."/>
            <person name="Mulrain L."/>
            <person name="Navidi A."/>
            <person name="Naylor J."/>
            <person name="Negash T."/>
            <person name="Nguyen T."/>
            <person name="Nguyen N."/>
            <person name="Nicol R."/>
            <person name="Norbu C."/>
            <person name="Norbu N."/>
            <person name="Novod N."/>
            <person name="O'Neill B."/>
            <person name="Osman S."/>
            <person name="Markiewicz E."/>
            <person name="Oyono O.L."/>
            <person name="Patti C."/>
            <person name="Phunkhang P."/>
            <person name="Pierre F."/>
            <person name="Priest M."/>
            <person name="Raghuraman S."/>
            <person name="Rege F."/>
            <person name="Reyes R."/>
            <person name="Rise C."/>
            <person name="Rogov P."/>
            <person name="Ross K."/>
            <person name="Ryan E."/>
            <person name="Settipalli S."/>
            <person name="Shea T."/>
            <person name="Sherpa N."/>
            <person name="Shi L."/>
            <person name="Shih D."/>
            <person name="Sparrow T."/>
            <person name="Spaulding J."/>
            <person name="Stalker J."/>
            <person name="Stange-Thomann N."/>
            <person name="Stavropoulos S."/>
            <person name="Stone C."/>
            <person name="Strader C."/>
            <person name="Tesfaye S."/>
            <person name="Thomson T."/>
            <person name="Thoulutsang Y."/>
            <person name="Thoulutsang D."/>
            <person name="Topham K."/>
            <person name="Topping I."/>
            <person name="Tsamla T."/>
            <person name="Vassiliev H."/>
            <person name="Vo A."/>
            <person name="Wangchuk T."/>
            <person name="Wangdi T."/>
            <person name="Weiand M."/>
            <person name="Wilkinson J."/>
            <person name="Wilson A."/>
            <person name="Yadav S."/>
            <person name="Young G."/>
            <person name="Yu Q."/>
            <person name="Zembek L."/>
            <person name="Zhong D."/>
            <person name="Zimmer A."/>
            <person name="Zwirko Z."/>
            <person name="Jaffe D.B."/>
            <person name="Alvarez P."/>
            <person name="Brockman W."/>
            <person name="Butler J."/>
            <person name="Chin C."/>
            <person name="Gnerre S."/>
            <person name="Grabherr M."/>
            <person name="Kleber M."/>
            <person name="Mauceli E."/>
            <person name="MacCallum I."/>
        </authorList>
    </citation>
    <scope>NUCLEOTIDE SEQUENCE [LARGE SCALE GENOMIC DNA]</scope>
    <source>
        <strain evidence="3">MSH-3 / Tucson 14011-0111.49</strain>
    </source>
</reference>
<feature type="compositionally biased region" description="Acidic residues" evidence="1">
    <location>
        <begin position="76"/>
        <end position="86"/>
    </location>
</feature>
<evidence type="ECO:0000313" key="3">
    <source>
        <dbReference type="Proteomes" id="UP000008744"/>
    </source>
</evidence>
<feature type="region of interest" description="Disordered" evidence="1">
    <location>
        <begin position="359"/>
        <end position="392"/>
    </location>
</feature>
<feature type="compositionally biased region" description="Polar residues" evidence="1">
    <location>
        <begin position="35"/>
        <end position="44"/>
    </location>
</feature>
<keyword evidence="3" id="KW-1185">Reference proteome</keyword>
<organism evidence="3">
    <name type="scientific">Drosophila persimilis</name>
    <name type="common">Fruit fly</name>
    <dbReference type="NCBI Taxonomy" id="7234"/>
    <lineage>
        <taxon>Eukaryota</taxon>
        <taxon>Metazoa</taxon>
        <taxon>Ecdysozoa</taxon>
        <taxon>Arthropoda</taxon>
        <taxon>Hexapoda</taxon>
        <taxon>Insecta</taxon>
        <taxon>Pterygota</taxon>
        <taxon>Neoptera</taxon>
        <taxon>Endopterygota</taxon>
        <taxon>Diptera</taxon>
        <taxon>Brachycera</taxon>
        <taxon>Muscomorpha</taxon>
        <taxon>Ephydroidea</taxon>
        <taxon>Drosophilidae</taxon>
        <taxon>Drosophila</taxon>
        <taxon>Sophophora</taxon>
    </lineage>
</organism>
<dbReference type="eggNOG" id="ENOG502TD0E">
    <property type="taxonomic scope" value="Eukaryota"/>
</dbReference>
<protein>
    <submittedName>
        <fullName evidence="2">GL19644</fullName>
    </submittedName>
</protein>
<sequence>MAAAATVSSHSVAEANEGKADLVCEECDYYGSTATILIDSSTQTDGDEGEEEEEEEEDDGEAVVKPVRTKLAQIVEEAEAEAETEADTPATNGMRNIDSDSVRCPPHDSNGIDNDISLDIETNSVIGEGHALEEAEEEHIPKPSEDRLEDMEAEEEVEQEEAQEEEQEEGQVEELELELEEVDEDQDQIDSVARLTGIALEMGYARIIDYDNFRIIEHVIESDDDDDGDADGDVAQGPAASSSQELQQACHDLVTFIGESYQVIDRSGNHAHYQSPALVPIVDNNNNNRASNDSRVAPATGRKPSNGMDGTEQLNQNPSTSSTAAVAAGAGPTSSTSSALIKAYKSNLTPLAPPFQPAALKAKQQSAAGGNTTSTSNMSLATTTTSQSSSSTSTLYAAYEQTTVYYQQQMMQQQLQLPLLQQQQLSPQAAATATATTLCSTWWHAAHSFASGHGKRRPIAARAIDYLDADSRRRCNGSNSRSHRPHSGCNSRCRGISGGSSSSDSGNIFDWRRLATCGGANLHRHQWGIS</sequence>
<feature type="compositionally biased region" description="Low complexity" evidence="1">
    <location>
        <begin position="282"/>
        <end position="297"/>
    </location>
</feature>
<feature type="region of interest" description="Disordered" evidence="1">
    <location>
        <begin position="132"/>
        <end position="172"/>
    </location>
</feature>
<dbReference type="AlphaFoldDB" id="B4G7Q5"/>
<feature type="compositionally biased region" description="Polar residues" evidence="1">
    <location>
        <begin position="363"/>
        <end position="381"/>
    </location>
</feature>
<feature type="compositionally biased region" description="Acidic residues" evidence="1">
    <location>
        <begin position="147"/>
        <end position="172"/>
    </location>
</feature>